<feature type="compositionally biased region" description="Basic and acidic residues" evidence="1">
    <location>
        <begin position="107"/>
        <end position="118"/>
    </location>
</feature>
<feature type="compositionally biased region" description="Basic and acidic residues" evidence="1">
    <location>
        <begin position="323"/>
        <end position="332"/>
    </location>
</feature>
<proteinExistence type="predicted"/>
<feature type="region of interest" description="Disordered" evidence="1">
    <location>
        <begin position="323"/>
        <end position="347"/>
    </location>
</feature>
<feature type="region of interest" description="Disordered" evidence="1">
    <location>
        <begin position="98"/>
        <end position="131"/>
    </location>
</feature>
<reference evidence="2 3" key="2">
    <citation type="submission" date="2018-11" db="EMBL/GenBank/DDBJ databases">
        <authorList>
            <consortium name="Pathogen Informatics"/>
        </authorList>
    </citation>
    <scope>NUCLEOTIDE SEQUENCE [LARGE SCALE GENOMIC DNA]</scope>
</reference>
<gene>
    <name evidence="2" type="ORF">NBR_LOCUS13053</name>
</gene>
<name>A0A0N4Y9P6_NIPBR</name>
<dbReference type="AlphaFoldDB" id="A0A0N4Y9P6"/>
<dbReference type="WBParaSite" id="NBR_0001305201-mRNA-1">
    <property type="protein sequence ID" value="NBR_0001305201-mRNA-1"/>
    <property type="gene ID" value="NBR_0001305201"/>
</dbReference>
<accession>A0A0N4Y9P6</accession>
<evidence type="ECO:0000313" key="3">
    <source>
        <dbReference type="Proteomes" id="UP000271162"/>
    </source>
</evidence>
<sequence>MGPRTTLRLSILFKPRELLLDVPLSEKDQHHARSDQKLSIPGAPKNEIALLANENTERNVWLHKLAKLVPFLSQLDVQLCERLPPGLVTSIDSIKPADASVPYPGRSHQEQRSFSHSEGDEETSSNNQCVRSRCERSHVNTTCQKRSEEERWKLKLDIQKWKRDLVTVASKSILFVAMNIRTAKVYLMSLAARWLNNEQLREDLCLDYLYPSYAFVSNKYEIFVLVTFYILKRYTPPVLPPLGLYRSENELVLRRVLGDGDDILPSFRAFLQEYNFGRGPVNVRLDLKFVSSFKKYLCLVARREGFHSQDFEEFVPDPVTLMEHGEEKHDDGAQNENEDSIDPPAPL</sequence>
<organism evidence="4">
    <name type="scientific">Nippostrongylus brasiliensis</name>
    <name type="common">Rat hookworm</name>
    <dbReference type="NCBI Taxonomy" id="27835"/>
    <lineage>
        <taxon>Eukaryota</taxon>
        <taxon>Metazoa</taxon>
        <taxon>Ecdysozoa</taxon>
        <taxon>Nematoda</taxon>
        <taxon>Chromadorea</taxon>
        <taxon>Rhabditida</taxon>
        <taxon>Rhabditina</taxon>
        <taxon>Rhabditomorpha</taxon>
        <taxon>Strongyloidea</taxon>
        <taxon>Heligmosomidae</taxon>
        <taxon>Nippostrongylus</taxon>
    </lineage>
</organism>
<dbReference type="STRING" id="27835.A0A0N4Y9P6"/>
<evidence type="ECO:0000256" key="1">
    <source>
        <dbReference type="SAM" id="MobiDB-lite"/>
    </source>
</evidence>
<dbReference type="Proteomes" id="UP000271162">
    <property type="component" value="Unassembled WGS sequence"/>
</dbReference>
<evidence type="ECO:0000313" key="4">
    <source>
        <dbReference type="WBParaSite" id="NBR_0001305201-mRNA-1"/>
    </source>
</evidence>
<protein>
    <submittedName>
        <fullName evidence="4">PH domain-containing protein</fullName>
    </submittedName>
</protein>
<evidence type="ECO:0000313" key="2">
    <source>
        <dbReference type="EMBL" id="VDL76642.1"/>
    </source>
</evidence>
<reference evidence="4" key="1">
    <citation type="submission" date="2017-02" db="UniProtKB">
        <authorList>
            <consortium name="WormBaseParasite"/>
        </authorList>
    </citation>
    <scope>IDENTIFICATION</scope>
</reference>
<keyword evidence="3" id="KW-1185">Reference proteome</keyword>
<dbReference type="EMBL" id="UYSL01020930">
    <property type="protein sequence ID" value="VDL76642.1"/>
    <property type="molecule type" value="Genomic_DNA"/>
</dbReference>